<dbReference type="Proteomes" id="UP000051835">
    <property type="component" value="Unassembled WGS sequence"/>
</dbReference>
<evidence type="ECO:0000256" key="2">
    <source>
        <dbReference type="SAM" id="SignalP"/>
    </source>
</evidence>
<accession>A0A0R1QS72</accession>
<name>A0A0R1QS72_9LACO</name>
<organism evidence="4 5">
    <name type="scientific">Levilactobacillus spicheri DSM 15429</name>
    <dbReference type="NCBI Taxonomy" id="1423805"/>
    <lineage>
        <taxon>Bacteria</taxon>
        <taxon>Bacillati</taxon>
        <taxon>Bacillota</taxon>
        <taxon>Bacilli</taxon>
        <taxon>Lactobacillales</taxon>
        <taxon>Lactobacillaceae</taxon>
        <taxon>Levilactobacillus</taxon>
    </lineage>
</organism>
<sequence>MNNWLKAFGTTLIVATGIWTVGSLPTTAHAATTDVPTTAPVETPDYGVDADAAYTVYAKLPSSSTIALAGPAGFVYYLFDTQGKKLTPGLAGDSPWETDRVLINLLPKNAANEQDIKTAGVYYHILNTDLVTNGYVKQSTGVALNDGTDVGTADTVLHLQFHDENGQALTTDQQIQDTAITLPKELDDATATNLKTALTTVQLPVKGYTLKSAKWGTTDDTANTLTYTYQRDQQPTPTPDPEPTPNPQPKPEPTPEPETPTEPTEPTTPSIPGSDSSHVAVKGEAIYALKKVGLYRHVTFTAKNRQVWYPKQSRHNRPQFVVTGYAHTKTGVLRYHVRDINHHSKTAGLTGYLTARSAYVAPLYYQQRPRTIRVLNPKGINAYQHVNLTGRVRHYKRGTTLKIKGIQSYHLTTRLILTNGHYITGNKTLVIQQ</sequence>
<proteinExistence type="predicted"/>
<keyword evidence="2" id="KW-0732">Signal</keyword>
<evidence type="ECO:0000313" key="5">
    <source>
        <dbReference type="Proteomes" id="UP000051835"/>
    </source>
</evidence>
<evidence type="ECO:0000256" key="1">
    <source>
        <dbReference type="SAM" id="MobiDB-lite"/>
    </source>
</evidence>
<evidence type="ECO:0000313" key="4">
    <source>
        <dbReference type="EMBL" id="KRL47632.1"/>
    </source>
</evidence>
<comment type="caution">
    <text evidence="4">The sequence shown here is derived from an EMBL/GenBank/DDBJ whole genome shotgun (WGS) entry which is preliminary data.</text>
</comment>
<protein>
    <recommendedName>
        <fullName evidence="3">DUF5776 domain-containing protein</fullName>
    </recommendedName>
</protein>
<dbReference type="Pfam" id="PF19087">
    <property type="entry name" value="DUF5776"/>
    <property type="match status" value="1"/>
</dbReference>
<evidence type="ECO:0000259" key="3">
    <source>
        <dbReference type="Pfam" id="PF19087"/>
    </source>
</evidence>
<gene>
    <name evidence="4" type="ORF">FD37_GL001891</name>
</gene>
<dbReference type="AlphaFoldDB" id="A0A0R1QS72"/>
<feature type="compositionally biased region" description="Pro residues" evidence="1">
    <location>
        <begin position="236"/>
        <end position="260"/>
    </location>
</feature>
<dbReference type="PATRIC" id="fig|1423805.4.peg.1941"/>
<feature type="domain" description="DUF5776" evidence="3">
    <location>
        <begin position="364"/>
        <end position="430"/>
    </location>
</feature>
<reference evidence="4 5" key="1">
    <citation type="journal article" date="2015" name="Genome Announc.">
        <title>Expanding the biotechnology potential of lactobacilli through comparative genomics of 213 strains and associated genera.</title>
        <authorList>
            <person name="Sun Z."/>
            <person name="Harris H.M."/>
            <person name="McCann A."/>
            <person name="Guo C."/>
            <person name="Argimon S."/>
            <person name="Zhang W."/>
            <person name="Yang X."/>
            <person name="Jeffery I.B."/>
            <person name="Cooney J.C."/>
            <person name="Kagawa T.F."/>
            <person name="Liu W."/>
            <person name="Song Y."/>
            <person name="Salvetti E."/>
            <person name="Wrobel A."/>
            <person name="Rasinkangas P."/>
            <person name="Parkhill J."/>
            <person name="Rea M.C."/>
            <person name="O'Sullivan O."/>
            <person name="Ritari J."/>
            <person name="Douillard F.P."/>
            <person name="Paul Ross R."/>
            <person name="Yang R."/>
            <person name="Briner A.E."/>
            <person name="Felis G.E."/>
            <person name="de Vos W.M."/>
            <person name="Barrangou R."/>
            <person name="Klaenhammer T.R."/>
            <person name="Caufield P.W."/>
            <person name="Cui Y."/>
            <person name="Zhang H."/>
            <person name="O'Toole P.W."/>
        </authorList>
    </citation>
    <scope>NUCLEOTIDE SEQUENCE [LARGE SCALE GENOMIC DNA]</scope>
    <source>
        <strain evidence="4 5">DSM 15429</strain>
    </source>
</reference>
<dbReference type="InterPro" id="IPR044081">
    <property type="entry name" value="DUF5776"/>
</dbReference>
<feature type="chain" id="PRO_5006409559" description="DUF5776 domain-containing protein" evidence="2">
    <location>
        <begin position="31"/>
        <end position="433"/>
    </location>
</feature>
<dbReference type="RefSeq" id="WP_056964640.1">
    <property type="nucleotide sequence ID" value="NZ_AZFC01000026.1"/>
</dbReference>
<dbReference type="EMBL" id="AZFC01000026">
    <property type="protein sequence ID" value="KRL47632.1"/>
    <property type="molecule type" value="Genomic_DNA"/>
</dbReference>
<feature type="region of interest" description="Disordered" evidence="1">
    <location>
        <begin position="230"/>
        <end position="277"/>
    </location>
</feature>
<feature type="signal peptide" evidence="2">
    <location>
        <begin position="1"/>
        <end position="30"/>
    </location>
</feature>